<feature type="non-terminal residue" evidence="1">
    <location>
        <position position="1"/>
    </location>
</feature>
<sequence length="77" mass="8454">IGDNAVCKELEGTTKQDLEDDHFLQLKGLGSRSMTTVADNSVVNFMKLAFAEVCQMVVHRSFSGFSLPGWSQNFVLG</sequence>
<keyword evidence="2" id="KW-1185">Reference proteome</keyword>
<comment type="caution">
    <text evidence="1">The sequence shown here is derived from an EMBL/GenBank/DDBJ whole genome shotgun (WGS) entry which is preliminary data.</text>
</comment>
<dbReference type="Proteomes" id="UP000822688">
    <property type="component" value="Chromosome V"/>
</dbReference>
<evidence type="ECO:0000313" key="2">
    <source>
        <dbReference type="Proteomes" id="UP000822688"/>
    </source>
</evidence>
<accession>A0A8T0HQI1</accession>
<evidence type="ECO:0000313" key="1">
    <source>
        <dbReference type="EMBL" id="KAG0572813.1"/>
    </source>
</evidence>
<proteinExistence type="predicted"/>
<organism evidence="1 2">
    <name type="scientific">Ceratodon purpureus</name>
    <name type="common">Fire moss</name>
    <name type="synonym">Dicranum purpureum</name>
    <dbReference type="NCBI Taxonomy" id="3225"/>
    <lineage>
        <taxon>Eukaryota</taxon>
        <taxon>Viridiplantae</taxon>
        <taxon>Streptophyta</taxon>
        <taxon>Embryophyta</taxon>
        <taxon>Bryophyta</taxon>
        <taxon>Bryophytina</taxon>
        <taxon>Bryopsida</taxon>
        <taxon>Dicranidae</taxon>
        <taxon>Pseudoditrichales</taxon>
        <taxon>Ditrichaceae</taxon>
        <taxon>Ceratodon</taxon>
    </lineage>
</organism>
<dbReference type="EMBL" id="CM026426">
    <property type="protein sequence ID" value="KAG0572813.1"/>
    <property type="molecule type" value="Genomic_DNA"/>
</dbReference>
<dbReference type="AlphaFoldDB" id="A0A8T0HQI1"/>
<gene>
    <name evidence="1" type="ORF">KC19_VG127500</name>
</gene>
<protein>
    <submittedName>
        <fullName evidence="1">Uncharacterized protein</fullName>
    </submittedName>
</protein>
<name>A0A8T0HQI1_CERPU</name>
<reference evidence="1" key="1">
    <citation type="submission" date="2020-06" db="EMBL/GenBank/DDBJ databases">
        <title>WGS assembly of Ceratodon purpureus strain R40.</title>
        <authorList>
            <person name="Carey S.B."/>
            <person name="Jenkins J."/>
            <person name="Shu S."/>
            <person name="Lovell J.T."/>
            <person name="Sreedasyam A."/>
            <person name="Maumus F."/>
            <person name="Tiley G.P."/>
            <person name="Fernandez-Pozo N."/>
            <person name="Barry K."/>
            <person name="Chen C."/>
            <person name="Wang M."/>
            <person name="Lipzen A."/>
            <person name="Daum C."/>
            <person name="Saski C.A."/>
            <person name="Payton A.C."/>
            <person name="Mcbreen J.C."/>
            <person name="Conrad R.E."/>
            <person name="Kollar L.M."/>
            <person name="Olsson S."/>
            <person name="Huttunen S."/>
            <person name="Landis J.B."/>
            <person name="Wickett N.J."/>
            <person name="Johnson M.G."/>
            <person name="Rensing S.A."/>
            <person name="Grimwood J."/>
            <person name="Schmutz J."/>
            <person name="Mcdaniel S.F."/>
        </authorList>
    </citation>
    <scope>NUCLEOTIDE SEQUENCE</scope>
    <source>
        <strain evidence="1">R40</strain>
    </source>
</reference>